<protein>
    <submittedName>
        <fullName evidence="5">DNA-binding MarR family transcriptional regulator</fullName>
    </submittedName>
</protein>
<evidence type="ECO:0000256" key="1">
    <source>
        <dbReference type="ARBA" id="ARBA00023015"/>
    </source>
</evidence>
<dbReference type="GO" id="GO:0003700">
    <property type="term" value="F:DNA-binding transcription factor activity"/>
    <property type="evidence" value="ECO:0007669"/>
    <property type="project" value="InterPro"/>
</dbReference>
<accession>A0A7W7Q0H7</accession>
<dbReference type="EMBL" id="JACHJQ010000001">
    <property type="protein sequence ID" value="MBB4904719.1"/>
    <property type="molecule type" value="Genomic_DNA"/>
</dbReference>
<dbReference type="SMART" id="SM00347">
    <property type="entry name" value="HTH_MARR"/>
    <property type="match status" value="1"/>
</dbReference>
<keyword evidence="2 5" id="KW-0238">DNA-binding</keyword>
<dbReference type="PROSITE" id="PS50995">
    <property type="entry name" value="HTH_MARR_2"/>
    <property type="match status" value="1"/>
</dbReference>
<dbReference type="Gene3D" id="1.10.10.10">
    <property type="entry name" value="Winged helix-like DNA-binding domain superfamily/Winged helix DNA-binding domain"/>
    <property type="match status" value="1"/>
</dbReference>
<feature type="domain" description="HTH marR-type" evidence="4">
    <location>
        <begin position="13"/>
        <end position="146"/>
    </location>
</feature>
<dbReference type="InterPro" id="IPR000835">
    <property type="entry name" value="HTH_MarR-typ"/>
</dbReference>
<evidence type="ECO:0000256" key="3">
    <source>
        <dbReference type="ARBA" id="ARBA00023163"/>
    </source>
</evidence>
<evidence type="ECO:0000259" key="4">
    <source>
        <dbReference type="PROSITE" id="PS50995"/>
    </source>
</evidence>
<evidence type="ECO:0000313" key="5">
    <source>
        <dbReference type="EMBL" id="MBB4904719.1"/>
    </source>
</evidence>
<dbReference type="Pfam" id="PF12802">
    <property type="entry name" value="MarR_2"/>
    <property type="match status" value="1"/>
</dbReference>
<proteinExistence type="predicted"/>
<dbReference type="PRINTS" id="PR00598">
    <property type="entry name" value="HTHMARR"/>
</dbReference>
<dbReference type="RefSeq" id="WP_184808935.1">
    <property type="nucleotide sequence ID" value="NZ_JACHJQ010000001.1"/>
</dbReference>
<dbReference type="AlphaFoldDB" id="A0A7W7Q0H7"/>
<evidence type="ECO:0000313" key="6">
    <source>
        <dbReference type="Proteomes" id="UP000520767"/>
    </source>
</evidence>
<dbReference type="PANTHER" id="PTHR42756">
    <property type="entry name" value="TRANSCRIPTIONAL REGULATOR, MARR"/>
    <property type="match status" value="1"/>
</dbReference>
<dbReference type="InterPro" id="IPR036390">
    <property type="entry name" value="WH_DNA-bd_sf"/>
</dbReference>
<dbReference type="Proteomes" id="UP000520767">
    <property type="component" value="Unassembled WGS sequence"/>
</dbReference>
<organism evidence="5 6">
    <name type="scientific">Actinophytocola algeriensis</name>
    <dbReference type="NCBI Taxonomy" id="1768010"/>
    <lineage>
        <taxon>Bacteria</taxon>
        <taxon>Bacillati</taxon>
        <taxon>Actinomycetota</taxon>
        <taxon>Actinomycetes</taxon>
        <taxon>Pseudonocardiales</taxon>
        <taxon>Pseudonocardiaceae</taxon>
    </lineage>
</organism>
<dbReference type="InterPro" id="IPR036388">
    <property type="entry name" value="WH-like_DNA-bd_sf"/>
</dbReference>
<name>A0A7W7Q0H7_9PSEU</name>
<dbReference type="PANTHER" id="PTHR42756:SF1">
    <property type="entry name" value="TRANSCRIPTIONAL REPRESSOR OF EMRAB OPERON"/>
    <property type="match status" value="1"/>
</dbReference>
<comment type="caution">
    <text evidence="5">The sequence shown here is derived from an EMBL/GenBank/DDBJ whole genome shotgun (WGS) entry which is preliminary data.</text>
</comment>
<reference evidence="5 6" key="1">
    <citation type="submission" date="2020-08" db="EMBL/GenBank/DDBJ databases">
        <title>Genomic Encyclopedia of Type Strains, Phase III (KMG-III): the genomes of soil and plant-associated and newly described type strains.</title>
        <authorList>
            <person name="Whitman W."/>
        </authorList>
    </citation>
    <scope>NUCLEOTIDE SEQUENCE [LARGE SCALE GENOMIC DNA]</scope>
    <source>
        <strain evidence="5 6">CECT 8960</strain>
    </source>
</reference>
<sequence length="157" mass="17127">MQVTPLSSVESVTDQVMDCLARLKKSGEAHILGVAKGLDLSFSQMRALFVLSDSQGELAVHELAGLLGLSMATAGRAVQALARAEMVTRREDDHDRRVKRVRLSEHGRRFVGGLLQAHREAVRECLESLSDHEREQLSRALAPLLARGDLPTTTSGC</sequence>
<gene>
    <name evidence="5" type="ORF">FHR82_000929</name>
</gene>
<evidence type="ECO:0000256" key="2">
    <source>
        <dbReference type="ARBA" id="ARBA00023125"/>
    </source>
</evidence>
<keyword evidence="6" id="KW-1185">Reference proteome</keyword>
<dbReference type="GO" id="GO:0003677">
    <property type="term" value="F:DNA binding"/>
    <property type="evidence" value="ECO:0007669"/>
    <property type="project" value="UniProtKB-KW"/>
</dbReference>
<keyword evidence="3" id="KW-0804">Transcription</keyword>
<dbReference type="SUPFAM" id="SSF46785">
    <property type="entry name" value="Winged helix' DNA-binding domain"/>
    <property type="match status" value="1"/>
</dbReference>
<keyword evidence="1" id="KW-0805">Transcription regulation</keyword>